<dbReference type="AlphaFoldDB" id="A0A9E8A1F0"/>
<name>A0A9E8A1F0_9HYPH</name>
<dbReference type="EMBL" id="CP102775">
    <property type="protein sequence ID" value="UZF90127.1"/>
    <property type="molecule type" value="Genomic_DNA"/>
</dbReference>
<gene>
    <name evidence="1" type="ORF">NWE54_26635</name>
</gene>
<accession>A0A9E8A1F0</accession>
<sequence length="207" mass="22477">MNIPVVIRIDRSWNEATWQTTEFRPAFSCAALLSWGVEPPPVDAGVPAPIIKIVSEVAASIGPVAFRLFFPEDLHTGIRRLPLSKPALPVRVYQRLTRSWPAELALSFDSDGVAELFSQDWQLQGQTALVLLGDTPTDGTLGRLRETRDWSRGDFPAEARLLIAPAVDGNGILFAAASADELGTALGMLARAFEHAGMTVDWGALSR</sequence>
<proteinExistence type="predicted"/>
<keyword evidence="1" id="KW-0614">Plasmid</keyword>
<reference evidence="1" key="1">
    <citation type="submission" date="2022-08" db="EMBL/GenBank/DDBJ databases">
        <title>Complete Genome Sequences of 2 Bosea sp. soil isolates.</title>
        <authorList>
            <person name="Alvarez Arevalo M."/>
            <person name="Sterndorff E.B."/>
            <person name="Faurdal D."/>
            <person name="Joergensen T.S."/>
            <person name="Weber T."/>
        </authorList>
    </citation>
    <scope>NUCLEOTIDE SEQUENCE</scope>
    <source>
        <strain evidence="1">NBC_00436</strain>
        <plasmid evidence="1">pNBC436</plasmid>
    </source>
</reference>
<evidence type="ECO:0000313" key="1">
    <source>
        <dbReference type="EMBL" id="UZF90127.1"/>
    </source>
</evidence>
<protein>
    <submittedName>
        <fullName evidence="1">Uncharacterized protein</fullName>
    </submittedName>
</protein>
<geneLocation type="plasmid" evidence="1">
    <name>pNBC436</name>
</geneLocation>
<organism evidence="1">
    <name type="scientific">Bosea sp. NBC_00436</name>
    <dbReference type="NCBI Taxonomy" id="2969620"/>
    <lineage>
        <taxon>Bacteria</taxon>
        <taxon>Pseudomonadati</taxon>
        <taxon>Pseudomonadota</taxon>
        <taxon>Alphaproteobacteria</taxon>
        <taxon>Hyphomicrobiales</taxon>
        <taxon>Boseaceae</taxon>
        <taxon>Bosea</taxon>
    </lineage>
</organism>